<accession>A0A4V6DBS7</accession>
<dbReference type="PANTHER" id="PTHR34709">
    <property type="entry name" value="OS10G0396666 PROTEIN"/>
    <property type="match status" value="1"/>
</dbReference>
<reference evidence="1" key="1">
    <citation type="submission" date="2019-03" db="EMBL/GenBank/DDBJ databases">
        <title>WGS assembly of Setaria viridis.</title>
        <authorList>
            <person name="Huang P."/>
            <person name="Jenkins J."/>
            <person name="Grimwood J."/>
            <person name="Barry K."/>
            <person name="Healey A."/>
            <person name="Mamidi S."/>
            <person name="Sreedasyam A."/>
            <person name="Shu S."/>
            <person name="Feldman M."/>
            <person name="Wu J."/>
            <person name="Yu Y."/>
            <person name="Chen C."/>
            <person name="Johnson J."/>
            <person name="Rokhsar D."/>
            <person name="Baxter I."/>
            <person name="Schmutz J."/>
            <person name="Brutnell T."/>
            <person name="Kellogg E."/>
        </authorList>
    </citation>
    <scope>NUCLEOTIDE SEQUENCE [LARGE SCALE GENOMIC DNA]</scope>
</reference>
<keyword evidence="2" id="KW-1185">Reference proteome</keyword>
<organism evidence="1 2">
    <name type="scientific">Setaria viridis</name>
    <name type="common">Green bristlegrass</name>
    <name type="synonym">Setaria italica subsp. viridis</name>
    <dbReference type="NCBI Taxonomy" id="4556"/>
    <lineage>
        <taxon>Eukaryota</taxon>
        <taxon>Viridiplantae</taxon>
        <taxon>Streptophyta</taxon>
        <taxon>Embryophyta</taxon>
        <taxon>Tracheophyta</taxon>
        <taxon>Spermatophyta</taxon>
        <taxon>Magnoliopsida</taxon>
        <taxon>Liliopsida</taxon>
        <taxon>Poales</taxon>
        <taxon>Poaceae</taxon>
        <taxon>PACMAD clade</taxon>
        <taxon>Panicoideae</taxon>
        <taxon>Panicodae</taxon>
        <taxon>Paniceae</taxon>
        <taxon>Cenchrinae</taxon>
        <taxon>Setaria</taxon>
    </lineage>
</organism>
<sequence>MTACRDCLRYQSETPRRRGGPHLQPEHLLPDDYGGEEDRLGALPDDLLLDVLARRWRGLWTRLPDLVFHDTALKRPLLSALARVAGPVASLVVVIREHDGHIWPAQARISSSLRAAAGLAPASFSLKLPCFDRTTAVELRVSRGRFKLPAAGGFPVLESLSLDCGHIDLGELLRRCSRLPMLLISDHRDGWIAVHSLSLEELDVYVHDFVQLRRIDIVAPALKKLRFNASAGIDTSDFSLSFSAPVVEEVSWQRLCHSTTDRCPSLTLTAGAREILGQKQHASSSESACEHQLQHRSRVLSLDICTYDWHGAAQKFGKEMSRFLFTNFSVLELDIRTTGHVCGDMLLRLLGLLSQNISLAELKEVEIQGFEEKHNEVDLLEVLLRCGTMLERVSIRLSSKISQSDRGT</sequence>
<dbReference type="AlphaFoldDB" id="A0A4V6DBS7"/>
<dbReference type="OMA" id="CAKICNI"/>
<evidence type="ECO:0000313" key="1">
    <source>
        <dbReference type="EMBL" id="TKW34776.1"/>
    </source>
</evidence>
<gene>
    <name evidence="1" type="ORF">SEVIR_2G328200v2</name>
</gene>
<dbReference type="Gramene" id="TKW34776">
    <property type="protein sequence ID" value="TKW34776"/>
    <property type="gene ID" value="SEVIR_2G328200v2"/>
</dbReference>
<protein>
    <recommendedName>
        <fullName evidence="3">FBD domain-containing protein</fullName>
    </recommendedName>
</protein>
<dbReference type="PANTHER" id="PTHR34709:SF75">
    <property type="entry name" value="FBD DOMAIN-CONTAINING PROTEIN"/>
    <property type="match status" value="1"/>
</dbReference>
<name>A0A4V6DBS7_SETVI</name>
<proteinExistence type="predicted"/>
<evidence type="ECO:0000313" key="2">
    <source>
        <dbReference type="Proteomes" id="UP000298652"/>
    </source>
</evidence>
<dbReference type="InterPro" id="IPR055312">
    <property type="entry name" value="FBL15-like"/>
</dbReference>
<dbReference type="Proteomes" id="UP000298652">
    <property type="component" value="Chromosome 2"/>
</dbReference>
<dbReference type="EMBL" id="CM016553">
    <property type="protein sequence ID" value="TKW34776.1"/>
    <property type="molecule type" value="Genomic_DNA"/>
</dbReference>
<evidence type="ECO:0008006" key="3">
    <source>
        <dbReference type="Google" id="ProtNLM"/>
    </source>
</evidence>